<dbReference type="OrthoDB" id="248923at2759"/>
<keyword evidence="5" id="KW-0808">Transferase</keyword>
<keyword evidence="3" id="KW-0067">ATP-binding</keyword>
<dbReference type="InterPro" id="IPR051931">
    <property type="entry name" value="PAK3-like"/>
</dbReference>
<evidence type="ECO:0000256" key="3">
    <source>
        <dbReference type="ARBA" id="ARBA00022840"/>
    </source>
</evidence>
<proteinExistence type="inferred from homology"/>
<sequence>MEEWFSEVLEPLAEYIQVDVDPRKLFGDMREVAEGQYGLVYAASVLHPTIPPTSSKVIAIKSVPISDKNVPKIKALERELKVMSKARHVNVLSMDALYVDMKDDALWIQMELMERSLADVLALYESGLVIGEGLIAGFATDVLQGLQYLQSLKIAHRDVRSDNMLIGSDGVLKLADFTHAVHVPKKGTVCQDRVGVGYWQAPEIRSGSYDPLKVDVWGLGATVWELAEGVPPFDGFTDEKQLAKRWPALSRPEDYSRSFHSFLRSCSEPSTTRPAPHDLLCSSFIKNASARSEVVTLLTQCRTIEEDMSR</sequence>
<evidence type="ECO:0000256" key="2">
    <source>
        <dbReference type="ARBA" id="ARBA00022741"/>
    </source>
</evidence>
<dbReference type="GO" id="GO:0004713">
    <property type="term" value="F:protein tyrosine kinase activity"/>
    <property type="evidence" value="ECO:0007669"/>
    <property type="project" value="InterPro"/>
</dbReference>
<dbReference type="PANTHER" id="PTHR45832">
    <property type="entry name" value="SERINE/THREONINE-PROTEIN KINASE SAMKA-RELATED-RELATED"/>
    <property type="match status" value="1"/>
</dbReference>
<dbReference type="GO" id="GO:0005524">
    <property type="term" value="F:ATP binding"/>
    <property type="evidence" value="ECO:0007669"/>
    <property type="project" value="UniProtKB-KW"/>
</dbReference>
<dbReference type="SMART" id="SM00219">
    <property type="entry name" value="TyrKc"/>
    <property type="match status" value="1"/>
</dbReference>
<keyword evidence="5" id="KW-0418">Kinase</keyword>
<reference evidence="5 6" key="1">
    <citation type="journal article" date="2016" name="Mol. Biol. Evol.">
        <title>Comparative Genomics of Early-Diverging Mushroom-Forming Fungi Provides Insights into the Origins of Lignocellulose Decay Capabilities.</title>
        <authorList>
            <person name="Nagy L.G."/>
            <person name="Riley R."/>
            <person name="Tritt A."/>
            <person name="Adam C."/>
            <person name="Daum C."/>
            <person name="Floudas D."/>
            <person name="Sun H."/>
            <person name="Yadav J.S."/>
            <person name="Pangilinan J."/>
            <person name="Larsson K.H."/>
            <person name="Matsuura K."/>
            <person name="Barry K."/>
            <person name="Labutti K."/>
            <person name="Kuo R."/>
            <person name="Ohm R.A."/>
            <person name="Bhattacharya S.S."/>
            <person name="Shirouzu T."/>
            <person name="Yoshinaga Y."/>
            <person name="Martin F.M."/>
            <person name="Grigoriev I.V."/>
            <person name="Hibbett D.S."/>
        </authorList>
    </citation>
    <scope>NUCLEOTIDE SEQUENCE [LARGE SCALE GENOMIC DNA]</scope>
    <source>
        <strain evidence="5 6">HHB10207 ss-3</strain>
    </source>
</reference>
<dbReference type="PROSITE" id="PS50011">
    <property type="entry name" value="PROTEIN_KINASE_DOM"/>
    <property type="match status" value="1"/>
</dbReference>
<organism evidence="5 6">
    <name type="scientific">Sistotremastrum suecicum HHB10207 ss-3</name>
    <dbReference type="NCBI Taxonomy" id="1314776"/>
    <lineage>
        <taxon>Eukaryota</taxon>
        <taxon>Fungi</taxon>
        <taxon>Dikarya</taxon>
        <taxon>Basidiomycota</taxon>
        <taxon>Agaricomycotina</taxon>
        <taxon>Agaricomycetes</taxon>
        <taxon>Sistotremastrales</taxon>
        <taxon>Sistotremastraceae</taxon>
        <taxon>Sistotremastrum</taxon>
    </lineage>
</organism>
<dbReference type="AlphaFoldDB" id="A0A166BCI5"/>
<dbReference type="Gene3D" id="1.10.510.10">
    <property type="entry name" value="Transferase(Phosphotransferase) domain 1"/>
    <property type="match status" value="1"/>
</dbReference>
<accession>A0A166BCI5</accession>
<dbReference type="InterPro" id="IPR011009">
    <property type="entry name" value="Kinase-like_dom_sf"/>
</dbReference>
<dbReference type="InterPro" id="IPR020635">
    <property type="entry name" value="Tyr_kinase_cat_dom"/>
</dbReference>
<name>A0A166BCI5_9AGAM</name>
<dbReference type="Proteomes" id="UP000076798">
    <property type="component" value="Unassembled WGS sequence"/>
</dbReference>
<dbReference type="SUPFAM" id="SSF56112">
    <property type="entry name" value="Protein kinase-like (PK-like)"/>
    <property type="match status" value="1"/>
</dbReference>
<dbReference type="PANTHER" id="PTHR45832:SF22">
    <property type="entry name" value="SERINE_THREONINE-PROTEIN KINASE SAMKA-RELATED"/>
    <property type="match status" value="1"/>
</dbReference>
<feature type="domain" description="Protein kinase" evidence="4">
    <location>
        <begin position="26"/>
        <end position="285"/>
    </location>
</feature>
<evidence type="ECO:0000259" key="4">
    <source>
        <dbReference type="PROSITE" id="PS50011"/>
    </source>
</evidence>
<dbReference type="STRING" id="1314776.A0A166BCI5"/>
<dbReference type="InterPro" id="IPR000719">
    <property type="entry name" value="Prot_kinase_dom"/>
</dbReference>
<evidence type="ECO:0000313" key="5">
    <source>
        <dbReference type="EMBL" id="KZT36222.1"/>
    </source>
</evidence>
<evidence type="ECO:0000256" key="1">
    <source>
        <dbReference type="ARBA" id="ARBA00008874"/>
    </source>
</evidence>
<dbReference type="EMBL" id="KV428113">
    <property type="protein sequence ID" value="KZT36222.1"/>
    <property type="molecule type" value="Genomic_DNA"/>
</dbReference>
<gene>
    <name evidence="5" type="ORF">SISSUDRAFT_989493</name>
</gene>
<keyword evidence="2" id="KW-0547">Nucleotide-binding</keyword>
<dbReference type="Pfam" id="PF00069">
    <property type="entry name" value="Pkinase"/>
    <property type="match status" value="1"/>
</dbReference>
<protein>
    <submittedName>
        <fullName evidence="5">Kinase-like protein</fullName>
    </submittedName>
</protein>
<evidence type="ECO:0000313" key="6">
    <source>
        <dbReference type="Proteomes" id="UP000076798"/>
    </source>
</evidence>
<comment type="similarity">
    <text evidence="1">Belongs to the protein kinase superfamily. STE Ser/Thr protein kinase family. STE20 subfamily.</text>
</comment>
<keyword evidence="6" id="KW-1185">Reference proteome</keyword>